<reference evidence="1" key="1">
    <citation type="submission" date="2020-05" db="EMBL/GenBank/DDBJ databases">
        <title>WGS assembly of Panicum virgatum.</title>
        <authorList>
            <person name="Lovell J.T."/>
            <person name="Jenkins J."/>
            <person name="Shu S."/>
            <person name="Juenger T.E."/>
            <person name="Schmutz J."/>
        </authorList>
    </citation>
    <scope>NUCLEOTIDE SEQUENCE</scope>
    <source>
        <strain evidence="1">AP13</strain>
    </source>
</reference>
<dbReference type="EMBL" id="CM029043">
    <property type="protein sequence ID" value="KAG2613632.1"/>
    <property type="molecule type" value="Genomic_DNA"/>
</dbReference>
<comment type="caution">
    <text evidence="1">The sequence shown here is derived from an EMBL/GenBank/DDBJ whole genome shotgun (WGS) entry which is preliminary data.</text>
</comment>
<gene>
    <name evidence="1" type="ORF">PVAP13_4KG398700</name>
</gene>
<organism evidence="1 2">
    <name type="scientific">Panicum virgatum</name>
    <name type="common">Blackwell switchgrass</name>
    <dbReference type="NCBI Taxonomy" id="38727"/>
    <lineage>
        <taxon>Eukaryota</taxon>
        <taxon>Viridiplantae</taxon>
        <taxon>Streptophyta</taxon>
        <taxon>Embryophyta</taxon>
        <taxon>Tracheophyta</taxon>
        <taxon>Spermatophyta</taxon>
        <taxon>Magnoliopsida</taxon>
        <taxon>Liliopsida</taxon>
        <taxon>Poales</taxon>
        <taxon>Poaceae</taxon>
        <taxon>PACMAD clade</taxon>
        <taxon>Panicoideae</taxon>
        <taxon>Panicodae</taxon>
        <taxon>Paniceae</taxon>
        <taxon>Panicinae</taxon>
        <taxon>Panicum</taxon>
        <taxon>Panicum sect. Hiantes</taxon>
    </lineage>
</organism>
<keyword evidence="2" id="KW-1185">Reference proteome</keyword>
<protein>
    <submittedName>
        <fullName evidence="1">Uncharacterized protein</fullName>
    </submittedName>
</protein>
<accession>A0A8T0TNM8</accession>
<name>A0A8T0TNM8_PANVG</name>
<proteinExistence type="predicted"/>
<dbReference type="AlphaFoldDB" id="A0A8T0TNM8"/>
<dbReference type="Proteomes" id="UP000823388">
    <property type="component" value="Chromosome 4K"/>
</dbReference>
<sequence length="116" mass="12749">MLAMPYQPPNGMDQAVAEREAKCRGEGRGISGHGFDIMSKRKKERATSMRAQAWARLLTATTWSWVDELGDEVAEGEAEEEGEVGADHRGQVHLLLVGVLDGERHDNAGGKHHDDE</sequence>
<evidence type="ECO:0000313" key="1">
    <source>
        <dbReference type="EMBL" id="KAG2613632.1"/>
    </source>
</evidence>
<evidence type="ECO:0000313" key="2">
    <source>
        <dbReference type="Proteomes" id="UP000823388"/>
    </source>
</evidence>